<reference evidence="4" key="1">
    <citation type="submission" date="2018-09" db="EMBL/GenBank/DDBJ databases">
        <title>Genome sequencing of strain 2DFWR-13.</title>
        <authorList>
            <person name="Heo J."/>
            <person name="Kim S.-J."/>
            <person name="Kwon S.-W."/>
        </authorList>
    </citation>
    <scope>NUCLEOTIDE SEQUENCE [LARGE SCALE GENOMIC DNA]</scope>
    <source>
        <strain evidence="4">2DFWR-13</strain>
    </source>
</reference>
<evidence type="ECO:0000313" key="3">
    <source>
        <dbReference type="EMBL" id="AYF97247.1"/>
    </source>
</evidence>
<dbReference type="EMBL" id="CP032630">
    <property type="protein sequence ID" value="AYF97247.1"/>
    <property type="molecule type" value="Genomic_DNA"/>
</dbReference>
<dbReference type="InterPro" id="IPR036291">
    <property type="entry name" value="NAD(P)-bd_dom_sf"/>
</dbReference>
<dbReference type="SUPFAM" id="SSF51735">
    <property type="entry name" value="NAD(P)-binding Rossmann-fold domains"/>
    <property type="match status" value="1"/>
</dbReference>
<evidence type="ECO:0000259" key="2">
    <source>
        <dbReference type="Pfam" id="PF01370"/>
    </source>
</evidence>
<gene>
    <name evidence="3" type="ORF">D7I47_02605</name>
</gene>
<sequence length="323" mass="34938">MKALVTGAAGFIGSSIARRLLDDGHEVIGIDGFTEYYHEPLKRRNAAALAGDGFRLIESDLLEVDLVELLHDVEVVFHEAGQPGVRGSWGSGFEPYISRNIAATQALLEAARTAPKLRRFVGASSSSVYGEAESYPTRESDRPQPKSPYGVTKLAAEHLTTLYGRNFGVPTTSLRYFTVYGPRQRPDMAFTRFLRAAIAGDPIRVFGSGEQIRDFTYIDDIVEANLRAATVEHDAGSVFNVAGGGQVSVNEVLDSIGTLTGRPLEVERVGVATGDVFRTAGATELIEEALAWRATTSVADGLRNQYEWAVEAAPVLATATDWN</sequence>
<name>A0A387B4K6_9MICO</name>
<dbReference type="PRINTS" id="PR01713">
    <property type="entry name" value="NUCEPIMERASE"/>
</dbReference>
<evidence type="ECO:0000313" key="4">
    <source>
        <dbReference type="Proteomes" id="UP000278886"/>
    </source>
</evidence>
<dbReference type="AlphaFoldDB" id="A0A387B4K6"/>
<dbReference type="OrthoDB" id="9801785at2"/>
<dbReference type="Gene3D" id="3.40.50.720">
    <property type="entry name" value="NAD(P)-binding Rossmann-like Domain"/>
    <property type="match status" value="1"/>
</dbReference>
<dbReference type="InterPro" id="IPR001509">
    <property type="entry name" value="Epimerase_deHydtase"/>
</dbReference>
<dbReference type="PANTHER" id="PTHR43574">
    <property type="entry name" value="EPIMERASE-RELATED"/>
    <property type="match status" value="1"/>
</dbReference>
<proteinExistence type="predicted"/>
<protein>
    <submittedName>
        <fullName evidence="3">NAD-dependent epimerase/dehydratase family protein</fullName>
    </submittedName>
</protein>
<accession>A0A387B4K6</accession>
<feature type="domain" description="NAD-dependent epimerase/dehydratase" evidence="2">
    <location>
        <begin position="3"/>
        <end position="242"/>
    </location>
</feature>
<dbReference type="KEGG" id="lyd:D7I47_02605"/>
<dbReference type="Pfam" id="PF01370">
    <property type="entry name" value="Epimerase"/>
    <property type="match status" value="1"/>
</dbReference>
<dbReference type="Proteomes" id="UP000278886">
    <property type="component" value="Chromosome"/>
</dbReference>
<dbReference type="RefSeq" id="WP_120761598.1">
    <property type="nucleotide sequence ID" value="NZ_CP032630.1"/>
</dbReference>
<keyword evidence="1" id="KW-0520">NAD</keyword>
<organism evidence="3 4">
    <name type="scientific">Protaetiibacter intestinalis</name>
    <dbReference type="NCBI Taxonomy" id="2419774"/>
    <lineage>
        <taxon>Bacteria</taxon>
        <taxon>Bacillati</taxon>
        <taxon>Actinomycetota</taxon>
        <taxon>Actinomycetes</taxon>
        <taxon>Micrococcales</taxon>
        <taxon>Microbacteriaceae</taxon>
        <taxon>Protaetiibacter</taxon>
    </lineage>
</organism>
<evidence type="ECO:0000256" key="1">
    <source>
        <dbReference type="ARBA" id="ARBA00023027"/>
    </source>
</evidence>
<keyword evidence="4" id="KW-1185">Reference proteome</keyword>